<dbReference type="InParanoid" id="A0A7M7GCW2"/>
<proteinExistence type="predicted"/>
<protein>
    <submittedName>
        <fullName evidence="3">Uncharacterized protein</fullName>
    </submittedName>
</protein>
<feature type="compositionally biased region" description="Basic and acidic residues" evidence="2">
    <location>
        <begin position="210"/>
        <end position="220"/>
    </location>
</feature>
<name>A0A7M7GCW2_NASVI</name>
<dbReference type="SMR" id="A0A7M7GCW2"/>
<dbReference type="AlphaFoldDB" id="A0A7M7GCW2"/>
<feature type="compositionally biased region" description="Polar residues" evidence="2">
    <location>
        <begin position="90"/>
        <end position="103"/>
    </location>
</feature>
<feature type="region of interest" description="Disordered" evidence="2">
    <location>
        <begin position="277"/>
        <end position="299"/>
    </location>
</feature>
<dbReference type="EnsemblMetazoa" id="XM_003425278">
    <property type="protein sequence ID" value="XP_003425326"/>
    <property type="gene ID" value="LOC100680024"/>
</dbReference>
<keyword evidence="1" id="KW-0175">Coiled coil</keyword>
<reference evidence="3" key="1">
    <citation type="submission" date="2021-01" db="UniProtKB">
        <authorList>
            <consortium name="EnsemblMetazoa"/>
        </authorList>
    </citation>
    <scope>IDENTIFICATION</scope>
</reference>
<evidence type="ECO:0000256" key="1">
    <source>
        <dbReference type="SAM" id="Coils"/>
    </source>
</evidence>
<keyword evidence="4" id="KW-1185">Reference proteome</keyword>
<sequence>MVTKFDYRVPRRESVRYDYSNSLAVAIAFCSLWLLCRLKKRWLTNAQRSLCNSIAETWKRYKKVENLARAVDGTKQIVTPIKAEVDHPKNSNSSNEPAQVASTNDRLNTTSFFDINNLFAQMTERSLTIEKVYLRKHLLTSEMKLYASMRQTMEVRKMLLRVKGNEMPIGESPMKASLAQRRRSSFFDRSTKVRCKYSNVRARDGNGNSRKPESTRSLKDDVRSSELVSFVAKMINQKDEVIEKLLQHTEEILELNDNMRRENERITIEFILSSFKPTRSSPASSSSDFGISSSSTALL</sequence>
<feature type="coiled-coil region" evidence="1">
    <location>
        <begin position="231"/>
        <end position="265"/>
    </location>
</feature>
<feature type="region of interest" description="Disordered" evidence="2">
    <location>
        <begin position="83"/>
        <end position="103"/>
    </location>
</feature>
<organism evidence="3 4">
    <name type="scientific">Nasonia vitripennis</name>
    <name type="common">Parasitic wasp</name>
    <dbReference type="NCBI Taxonomy" id="7425"/>
    <lineage>
        <taxon>Eukaryota</taxon>
        <taxon>Metazoa</taxon>
        <taxon>Ecdysozoa</taxon>
        <taxon>Arthropoda</taxon>
        <taxon>Hexapoda</taxon>
        <taxon>Insecta</taxon>
        <taxon>Pterygota</taxon>
        <taxon>Neoptera</taxon>
        <taxon>Endopterygota</taxon>
        <taxon>Hymenoptera</taxon>
        <taxon>Apocrita</taxon>
        <taxon>Proctotrupomorpha</taxon>
        <taxon>Chalcidoidea</taxon>
        <taxon>Pteromalidae</taxon>
        <taxon>Pteromalinae</taxon>
        <taxon>Nasonia</taxon>
    </lineage>
</organism>
<dbReference type="RefSeq" id="XP_003425326.2">
    <property type="nucleotide sequence ID" value="XM_003425278.4"/>
</dbReference>
<evidence type="ECO:0000256" key="2">
    <source>
        <dbReference type="SAM" id="MobiDB-lite"/>
    </source>
</evidence>
<evidence type="ECO:0000313" key="3">
    <source>
        <dbReference type="EnsemblMetazoa" id="XP_003425326"/>
    </source>
</evidence>
<feature type="region of interest" description="Disordered" evidence="2">
    <location>
        <begin position="200"/>
        <end position="220"/>
    </location>
</feature>
<evidence type="ECO:0000313" key="4">
    <source>
        <dbReference type="Proteomes" id="UP000002358"/>
    </source>
</evidence>
<accession>A0A7M7GCW2</accession>
<dbReference type="Proteomes" id="UP000002358">
    <property type="component" value="Chromosome 5"/>
</dbReference>
<dbReference type="GeneID" id="100680024"/>
<dbReference type="KEGG" id="nvi:100680024"/>